<dbReference type="PANTHER" id="PTHR10629:SF52">
    <property type="entry name" value="DNA (CYTOSINE-5)-METHYLTRANSFERASE 1"/>
    <property type="match status" value="1"/>
</dbReference>
<feature type="active site" evidence="5">
    <location>
        <position position="140"/>
    </location>
</feature>
<dbReference type="REBASE" id="844927">
    <property type="entry name" value="M.Pra2ORF2535P"/>
</dbReference>
<keyword evidence="1 5" id="KW-0489">Methyltransferase</keyword>
<evidence type="ECO:0000256" key="3">
    <source>
        <dbReference type="ARBA" id="ARBA00022691"/>
    </source>
</evidence>
<evidence type="ECO:0000256" key="1">
    <source>
        <dbReference type="ARBA" id="ARBA00022603"/>
    </source>
</evidence>
<evidence type="ECO:0000256" key="7">
    <source>
        <dbReference type="RuleBase" id="RU000417"/>
    </source>
</evidence>
<sequence length="407" mass="45083">MTQNSSYQGWNITEAEREIYRKRSQASSQAKAKALRGEGQTPIHPINQPKLNPKTLMPKLANNGLNALSLFSGGGGLDLGFDRAGFNHIAASEIIPDAAITLKQNRPDWQVFSGEDGDVTKIDWRPYHRLVDVLHGGPPCQPFSVAGRQKGQADSRDMFPEFVRAVLEIEPRAFVAENVTALVGKKFQRYVEEVIELPLTQKYHLIKFILSAPDFGIPQIRKRVLFVGFRDEKIAANYQRPQPTHSWQDLPANNAHKPIQLNLLSQEISQEISQENFVKKRCMGVREALGLPDIGFDGLAPTIRSGLTGPRHTTSILSSVSAQKVWEKLQIWPNGVAATREKAHLFVAENGHFRLSVPDCAIMQGFPESWSIYGAVYMALGQIGNAVPPPMAYWVAVSVAEALLSSS</sequence>
<proteinExistence type="inferred from homology"/>
<reference evidence="9" key="1">
    <citation type="submission" date="2024-07" db="EMBL/GenBank/DDBJ databases">
        <authorList>
            <person name="Kim Y.J."/>
            <person name="Jeong J.Y."/>
        </authorList>
    </citation>
    <scope>NUCLEOTIDE SEQUENCE</scope>
    <source>
        <strain evidence="9">GIHE-MW2</strain>
    </source>
</reference>
<comment type="catalytic activity">
    <reaction evidence="7">
        <text>a 2'-deoxycytidine in DNA + S-adenosyl-L-methionine = a 5-methyl-2'-deoxycytidine in DNA + S-adenosyl-L-homocysteine + H(+)</text>
        <dbReference type="Rhea" id="RHEA:13681"/>
        <dbReference type="Rhea" id="RHEA-COMP:11369"/>
        <dbReference type="Rhea" id="RHEA-COMP:11370"/>
        <dbReference type="ChEBI" id="CHEBI:15378"/>
        <dbReference type="ChEBI" id="CHEBI:57856"/>
        <dbReference type="ChEBI" id="CHEBI:59789"/>
        <dbReference type="ChEBI" id="CHEBI:85452"/>
        <dbReference type="ChEBI" id="CHEBI:85454"/>
        <dbReference type="EC" id="2.1.1.37"/>
    </reaction>
</comment>
<keyword evidence="4" id="KW-0680">Restriction system</keyword>
<dbReference type="GO" id="GO:0044027">
    <property type="term" value="P:negative regulation of gene expression via chromosomal CpG island methylation"/>
    <property type="evidence" value="ECO:0007669"/>
    <property type="project" value="TreeGrafter"/>
</dbReference>
<dbReference type="NCBIfam" id="TIGR00675">
    <property type="entry name" value="dcm"/>
    <property type="match status" value="1"/>
</dbReference>
<keyword evidence="3 5" id="KW-0949">S-adenosyl-L-methionine</keyword>
<dbReference type="GO" id="GO:0003677">
    <property type="term" value="F:DNA binding"/>
    <property type="evidence" value="ECO:0007669"/>
    <property type="project" value="TreeGrafter"/>
</dbReference>
<feature type="region of interest" description="Disordered" evidence="8">
    <location>
        <begin position="21"/>
        <end position="52"/>
    </location>
</feature>
<dbReference type="SUPFAM" id="SSF53335">
    <property type="entry name" value="S-adenosyl-L-methionine-dependent methyltransferases"/>
    <property type="match status" value="1"/>
</dbReference>
<dbReference type="InterPro" id="IPR018117">
    <property type="entry name" value="C5_DNA_meth_AS"/>
</dbReference>
<evidence type="ECO:0000256" key="2">
    <source>
        <dbReference type="ARBA" id="ARBA00022679"/>
    </source>
</evidence>
<accession>A0AAU8JL57</accession>
<evidence type="ECO:0000256" key="8">
    <source>
        <dbReference type="SAM" id="MobiDB-lite"/>
    </source>
</evidence>
<dbReference type="RefSeq" id="WP_054469977.1">
    <property type="nucleotide sequence ID" value="NZ_CP159837.1"/>
</dbReference>
<keyword evidence="2 5" id="KW-0808">Transferase</keyword>
<dbReference type="GO" id="GO:0003886">
    <property type="term" value="F:DNA (cytosine-5-)-methyltransferase activity"/>
    <property type="evidence" value="ECO:0007669"/>
    <property type="project" value="UniProtKB-EC"/>
</dbReference>
<dbReference type="Gene3D" id="3.40.50.150">
    <property type="entry name" value="Vaccinia Virus protein VP39"/>
    <property type="match status" value="2"/>
</dbReference>
<evidence type="ECO:0000256" key="5">
    <source>
        <dbReference type="PROSITE-ProRule" id="PRU01016"/>
    </source>
</evidence>
<gene>
    <name evidence="9" type="primary">dcm</name>
    <name evidence="9" type="ORF">ABWT76_002535</name>
</gene>
<dbReference type="PROSITE" id="PS51679">
    <property type="entry name" value="SAM_MT_C5"/>
    <property type="match status" value="1"/>
</dbReference>
<dbReference type="InterPro" id="IPR001525">
    <property type="entry name" value="C5_MeTfrase"/>
</dbReference>
<organism evidence="9">
    <name type="scientific">Planktothricoides raciborskii GIHE-MW2</name>
    <dbReference type="NCBI Taxonomy" id="2792601"/>
    <lineage>
        <taxon>Bacteria</taxon>
        <taxon>Bacillati</taxon>
        <taxon>Cyanobacteriota</taxon>
        <taxon>Cyanophyceae</taxon>
        <taxon>Oscillatoriophycideae</taxon>
        <taxon>Oscillatoriales</taxon>
        <taxon>Oscillatoriaceae</taxon>
        <taxon>Planktothricoides</taxon>
    </lineage>
</organism>
<dbReference type="InterPro" id="IPR029063">
    <property type="entry name" value="SAM-dependent_MTases_sf"/>
</dbReference>
<dbReference type="PANTHER" id="PTHR10629">
    <property type="entry name" value="CYTOSINE-SPECIFIC METHYLTRANSFERASE"/>
    <property type="match status" value="1"/>
</dbReference>
<name>A0AAU8JL57_9CYAN</name>
<dbReference type="AlphaFoldDB" id="A0AAU8JL57"/>
<dbReference type="EC" id="2.1.1.37" evidence="7"/>
<evidence type="ECO:0000256" key="6">
    <source>
        <dbReference type="RuleBase" id="RU000416"/>
    </source>
</evidence>
<evidence type="ECO:0000313" key="9">
    <source>
        <dbReference type="EMBL" id="XCM39591.1"/>
    </source>
</evidence>
<comment type="similarity">
    <text evidence="5 6">Belongs to the class I-like SAM-binding methyltransferase superfamily. C5-methyltransferase family.</text>
</comment>
<dbReference type="InterPro" id="IPR050390">
    <property type="entry name" value="C5-Methyltransferase"/>
</dbReference>
<dbReference type="PROSITE" id="PS00095">
    <property type="entry name" value="C5_MTASE_2"/>
    <property type="match status" value="1"/>
</dbReference>
<dbReference type="GO" id="GO:0032259">
    <property type="term" value="P:methylation"/>
    <property type="evidence" value="ECO:0007669"/>
    <property type="project" value="UniProtKB-KW"/>
</dbReference>
<dbReference type="Pfam" id="PF00145">
    <property type="entry name" value="DNA_methylase"/>
    <property type="match status" value="1"/>
</dbReference>
<dbReference type="InterPro" id="IPR031303">
    <property type="entry name" value="C5_meth_CS"/>
</dbReference>
<protein>
    <recommendedName>
        <fullName evidence="7">Cytosine-specific methyltransferase</fullName>
        <ecNumber evidence="7">2.1.1.37</ecNumber>
    </recommendedName>
</protein>
<dbReference type="PROSITE" id="PS00094">
    <property type="entry name" value="C5_MTASE_1"/>
    <property type="match status" value="1"/>
</dbReference>
<dbReference type="PRINTS" id="PR00105">
    <property type="entry name" value="C5METTRFRASE"/>
</dbReference>
<evidence type="ECO:0000256" key="4">
    <source>
        <dbReference type="ARBA" id="ARBA00022747"/>
    </source>
</evidence>
<dbReference type="GO" id="GO:0009307">
    <property type="term" value="P:DNA restriction-modification system"/>
    <property type="evidence" value="ECO:0007669"/>
    <property type="project" value="UniProtKB-KW"/>
</dbReference>
<dbReference type="EMBL" id="CP159837">
    <property type="protein sequence ID" value="XCM39591.1"/>
    <property type="molecule type" value="Genomic_DNA"/>
</dbReference>